<keyword evidence="2" id="KW-1185">Reference proteome</keyword>
<dbReference type="RefSeq" id="WP_025816910.1">
    <property type="nucleotide sequence ID" value="NZ_BAIZ01000036.1"/>
</dbReference>
<dbReference type="AlphaFoldDB" id="A0A318HUP2"/>
<comment type="caution">
    <text evidence="1">The sequence shown here is derived from an EMBL/GenBank/DDBJ whole genome shotgun (WGS) entry which is preliminary data.</text>
</comment>
<dbReference type="OrthoDB" id="1056332at2"/>
<organism evidence="1 2">
    <name type="scientific">Hoylesella shahii DSM 15611 = JCM 12083</name>
    <dbReference type="NCBI Taxonomy" id="1122991"/>
    <lineage>
        <taxon>Bacteria</taxon>
        <taxon>Pseudomonadati</taxon>
        <taxon>Bacteroidota</taxon>
        <taxon>Bacteroidia</taxon>
        <taxon>Bacteroidales</taxon>
        <taxon>Prevotellaceae</taxon>
        <taxon>Hoylesella</taxon>
    </lineage>
</organism>
<sequence length="755" mass="84636">MDNIIANKVALRYEALFIDIDSQQIKQHHEPTTSALTLVSRLSKFGYSVEQDLLQAFYWASTKQIEDVYVVMADVLRLKQNWASLVKGWGTPTQESLIDHFITYVANRFKGKIKLEGTTLPCGHFIPYGTFPLERYNGCPYCGTPFVASTFIYEGQGDKSKPLRLFTRVDLERELRTLLTSPTPLDATQADTVAQLLVLFDLPSDVSIGMKETLMLAIKALVVAGKGLQATRLFETPADILRFIWYEHTGSARIIEPRTLIAHARGVNWYVSEGGNMANKAEQDKRNELKLKYNRAYCRLVATWMNAIPLSADKAAETMHAKRGMWVRIIRALRLAEYAQKQGFERLAQLLDVFYHQDYPSWLGMLDGARRTNNAEQTLSLLTQRPGLFARCLYSTMLRFGSEATLSAFQSVAHQLPSRLLLSLVNAAPTYFSKQSTRLARPITGVMHQLPPNAMLAQYDEAQLKQMVNCVNTLFKHTMHHRYAQQPHSVGGLIYIDPKLYQVPVGVGDRSSTIQDTSCALPGTRFNVEGNAVRLFMQWGNDLHAQHLDMDLSAAIGFENGETAFCSYFNLICPGAKHSGDIQYIPELVGTAEYVELNLNELAEAGARYVTFSCNAYSCGTLSPNLMVGWMNSAHPMSVSDEDGVAYDPSCVQHMVRVDESNLSKGLVFGVLNVSRREIVWLEMPYTSQTILGVDAAKVEALLKQLEEKITIGELLELRAEAHGMTLTCDESLATERYDYRWALNVAQVSSLLLE</sequence>
<evidence type="ECO:0000313" key="2">
    <source>
        <dbReference type="Proteomes" id="UP000248314"/>
    </source>
</evidence>
<evidence type="ECO:0000313" key="1">
    <source>
        <dbReference type="EMBL" id="PXX22255.1"/>
    </source>
</evidence>
<dbReference type="STRING" id="1122991.GCA_000613445_00870"/>
<gene>
    <name evidence="1" type="ORF">EJ73_01244</name>
</gene>
<proteinExistence type="predicted"/>
<reference evidence="1 2" key="1">
    <citation type="submission" date="2018-05" db="EMBL/GenBank/DDBJ databases">
        <title>Genomic Encyclopedia of Type Strains, Phase I: the one thousand microbial genomes (KMG-I) project.</title>
        <authorList>
            <person name="Kyrpides N."/>
        </authorList>
    </citation>
    <scope>NUCLEOTIDE SEQUENCE [LARGE SCALE GENOMIC DNA]</scope>
    <source>
        <strain evidence="1 2">DSM 15611</strain>
    </source>
</reference>
<accession>A0A318HUP2</accession>
<name>A0A318HUP2_9BACT</name>
<dbReference type="Proteomes" id="UP000248314">
    <property type="component" value="Unassembled WGS sequence"/>
</dbReference>
<protein>
    <submittedName>
        <fullName evidence="1">Uncharacterized protein</fullName>
    </submittedName>
</protein>
<dbReference type="EMBL" id="QJJX01000012">
    <property type="protein sequence ID" value="PXX22255.1"/>
    <property type="molecule type" value="Genomic_DNA"/>
</dbReference>